<accession>A0A841HJ06</accession>
<feature type="transmembrane region" description="Helical" evidence="3">
    <location>
        <begin position="145"/>
        <end position="170"/>
    </location>
</feature>
<dbReference type="Proteomes" id="UP000588068">
    <property type="component" value="Unassembled WGS sequence"/>
</dbReference>
<feature type="compositionally biased region" description="Low complexity" evidence="2">
    <location>
        <begin position="1022"/>
        <end position="1045"/>
    </location>
</feature>
<feature type="coiled-coil region" evidence="1">
    <location>
        <begin position="892"/>
        <end position="919"/>
    </location>
</feature>
<dbReference type="EMBL" id="JACHHZ010000002">
    <property type="protein sequence ID" value="MBB6093191.1"/>
    <property type="molecule type" value="Genomic_DNA"/>
</dbReference>
<keyword evidence="3" id="KW-0472">Membrane</keyword>
<proteinExistence type="predicted"/>
<comment type="caution">
    <text evidence="4">The sequence shown here is derived from an EMBL/GenBank/DDBJ whole genome shotgun (WGS) entry which is preliminary data.</text>
</comment>
<feature type="transmembrane region" description="Helical" evidence="3">
    <location>
        <begin position="57"/>
        <end position="78"/>
    </location>
</feature>
<evidence type="ECO:0000313" key="4">
    <source>
        <dbReference type="EMBL" id="MBB6093191.1"/>
    </source>
</evidence>
<feature type="transmembrane region" description="Helical" evidence="3">
    <location>
        <begin position="22"/>
        <end position="45"/>
    </location>
</feature>
<sequence>MSARERLEQYLQQLQRRIRAHIYVRAGAVIAGVALVIVLATVWLLHRDGFAGQWASIGRVLLALTVILVSATLIAIPLHRLRRGNGARELERWLPEQGGRIETYLDARQREQSGQVSPLAELLASDALAKDRATPVREVIPASRLYAASAAIVAAVAILGFLLLAGPTFWGYGSRYLLLGAELPREAVPVRQIDVKPGDVTVRRNSDLTIRADVRGFSPQSAQVFVRFADQQEWERAPMQVVGDGEKSHWEFRLFALRGPLQYYVSADDGRNAERSADHNVAVVDLPKIERVKLTYRYPEWTDLPARTEDVVRDIRAVTDTEVQVEVFADAPLQAPALVVDGTLVEMEPTKTGGTGTIAVARPGNYHVSSRVAEEQVALTDEYRIDIVSDEKPTIEIRKPGRDWRATNIEEVPVAVQAQDDFRLQQVELRYSVNGGKEQSRRVASGSKQADVESLLRMEELGPSASGGESQLLAPGDLVSYYAVAKDRKQIVETDLFVVQVQPFERRFREGQGGGGGGGDDAAGEQGAISERQREILLATWNTQRSARTNSRSRAQLEDSAKMLAELQLKLATQARTLSERTRARASIDQDPLIRQFVESLEAAVKAMEPAAKHLTDFELESAIPAEQQALQQLLRAETAFRDVQVAMQRDQSGGGGQQAERNFTEMFELEMDVDKNHYETQSQLSQRNEREELDDALRKLKELAERQERLAQQANRAAQSREQRWQQEQLRREAEDLRRRLEELTRSQNSQQSARNSESTSAQEQSETGQSQTSQSQTGQSQNGQSQNGQSGSTSSAALQSMREALDEMRAANRDSDPRSAQEASRNLRRALDQLEQQPRGDSMADEVDRLADRAQKLVGEQRSVEAELYDALGDAMGSARQRGQLQPARSQRLVERKQQMADEVNDIQREMREALNDHSGRNPQSAKRLGDTLGELEGANLVHRLERSAAEIRYGRARDAAPREGLIAEALETLERDLRVISRVAANEAQGQQQAADPQQLLAELGDLRRALRDAESQRGNSSAQQNGAQQGSQGDANGQSGESSGGQGNGTDRTRNGLSAWDPSNTRQGTSGTNTPTLETGAGQFRSREAAEIGQRIEAMANQPGLALPQDEISALRRMAREARGLNGRSLGAQLDALSKLVDRLELATLASIEKSRNAPSAHTSASIPDDAEYREAVAEYYRRVGGNCTNAEGARPC</sequence>
<evidence type="ECO:0000256" key="1">
    <source>
        <dbReference type="SAM" id="Coils"/>
    </source>
</evidence>
<name>A0A841HJ06_9GAMM</name>
<keyword evidence="3" id="KW-1133">Transmembrane helix</keyword>
<evidence type="ECO:0000256" key="3">
    <source>
        <dbReference type="SAM" id="Phobius"/>
    </source>
</evidence>
<evidence type="ECO:0000256" key="2">
    <source>
        <dbReference type="SAM" id="MobiDB-lite"/>
    </source>
</evidence>
<feature type="compositionally biased region" description="Polar residues" evidence="2">
    <location>
        <begin position="1065"/>
        <end position="1081"/>
    </location>
</feature>
<keyword evidence="3" id="KW-0812">Transmembrane</keyword>
<reference evidence="4 5" key="1">
    <citation type="submission" date="2020-08" db="EMBL/GenBank/DDBJ databases">
        <title>Genomic Encyclopedia of Type Strains, Phase IV (KMG-IV): sequencing the most valuable type-strain genomes for metagenomic binning, comparative biology and taxonomic classification.</title>
        <authorList>
            <person name="Goeker M."/>
        </authorList>
    </citation>
    <scope>NUCLEOTIDE SEQUENCE [LARGE SCALE GENOMIC DNA]</scope>
    <source>
        <strain evidence="4 5">DSM 26723</strain>
    </source>
</reference>
<feature type="compositionally biased region" description="Low complexity" evidence="2">
    <location>
        <begin position="747"/>
        <end position="799"/>
    </location>
</feature>
<keyword evidence="1" id="KW-0175">Coiled coil</keyword>
<keyword evidence="5" id="KW-1185">Reference proteome</keyword>
<dbReference type="AlphaFoldDB" id="A0A841HJ06"/>
<feature type="region of interest" description="Disordered" evidence="2">
    <location>
        <begin position="1015"/>
        <end position="1090"/>
    </location>
</feature>
<dbReference type="RefSeq" id="WP_184331307.1">
    <property type="nucleotide sequence ID" value="NZ_JACHHZ010000002.1"/>
</dbReference>
<protein>
    <submittedName>
        <fullName evidence="4">Tfp pilus assembly protein PilE</fullName>
    </submittedName>
</protein>
<gene>
    <name evidence="4" type="ORF">HNQ60_002069</name>
</gene>
<evidence type="ECO:0000313" key="5">
    <source>
        <dbReference type="Proteomes" id="UP000588068"/>
    </source>
</evidence>
<organism evidence="4 5">
    <name type="scientific">Povalibacter uvarum</name>
    <dbReference type="NCBI Taxonomy" id="732238"/>
    <lineage>
        <taxon>Bacteria</taxon>
        <taxon>Pseudomonadati</taxon>
        <taxon>Pseudomonadota</taxon>
        <taxon>Gammaproteobacteria</taxon>
        <taxon>Steroidobacterales</taxon>
        <taxon>Steroidobacteraceae</taxon>
        <taxon>Povalibacter</taxon>
    </lineage>
</organism>
<feature type="region of interest" description="Disordered" evidence="2">
    <location>
        <begin position="744"/>
        <end position="802"/>
    </location>
</feature>